<reference evidence="2" key="1">
    <citation type="submission" date="2021-03" db="EMBL/GenBank/DDBJ databases">
        <authorList>
            <person name="Tran Van P."/>
        </authorList>
    </citation>
    <scope>NUCLEOTIDE SEQUENCE</scope>
</reference>
<dbReference type="SUPFAM" id="SSF47459">
    <property type="entry name" value="HLH, helix-loop-helix DNA-binding domain"/>
    <property type="match status" value="1"/>
</dbReference>
<dbReference type="Gene3D" id="4.10.280.10">
    <property type="entry name" value="Helix-loop-helix DNA-binding domain"/>
    <property type="match status" value="1"/>
</dbReference>
<protein>
    <recommendedName>
        <fullName evidence="1">BHLH domain-containing protein</fullName>
    </recommendedName>
</protein>
<evidence type="ECO:0000313" key="2">
    <source>
        <dbReference type="EMBL" id="CAG2053609.1"/>
    </source>
</evidence>
<accession>A0ABN7NGP6</accession>
<evidence type="ECO:0000259" key="1">
    <source>
        <dbReference type="PROSITE" id="PS50888"/>
    </source>
</evidence>
<dbReference type="PANTHER" id="PTHR23042">
    <property type="entry name" value="CIRCADIAN PROTEIN CLOCK/ARNT/BMAL/PAS"/>
    <property type="match status" value="1"/>
</dbReference>
<evidence type="ECO:0000313" key="3">
    <source>
        <dbReference type="Proteomes" id="UP001153148"/>
    </source>
</evidence>
<feature type="domain" description="BHLH" evidence="1">
    <location>
        <begin position="35"/>
        <end position="88"/>
    </location>
</feature>
<name>A0ABN7NGP6_TIMPD</name>
<dbReference type="SMART" id="SM00353">
    <property type="entry name" value="HLH"/>
    <property type="match status" value="1"/>
</dbReference>
<dbReference type="InterPro" id="IPR036638">
    <property type="entry name" value="HLH_DNA-bd_sf"/>
</dbReference>
<gene>
    <name evidence="2" type="ORF">TPAB3V08_LOCUS660</name>
</gene>
<dbReference type="PROSITE" id="PS50888">
    <property type="entry name" value="BHLH"/>
    <property type="match status" value="1"/>
</dbReference>
<comment type="caution">
    <text evidence="2">The sequence shown here is derived from an EMBL/GenBank/DDBJ whole genome shotgun (WGS) entry which is preliminary data.</text>
</comment>
<proteinExistence type="predicted"/>
<organism evidence="2 3">
    <name type="scientific">Timema podura</name>
    <name type="common">Walking stick</name>
    <dbReference type="NCBI Taxonomy" id="61482"/>
    <lineage>
        <taxon>Eukaryota</taxon>
        <taxon>Metazoa</taxon>
        <taxon>Ecdysozoa</taxon>
        <taxon>Arthropoda</taxon>
        <taxon>Hexapoda</taxon>
        <taxon>Insecta</taxon>
        <taxon>Pterygota</taxon>
        <taxon>Neoptera</taxon>
        <taxon>Polyneoptera</taxon>
        <taxon>Phasmatodea</taxon>
        <taxon>Timematodea</taxon>
        <taxon>Timematoidea</taxon>
        <taxon>Timematidae</taxon>
        <taxon>Timema</taxon>
    </lineage>
</organism>
<dbReference type="CDD" id="cd11391">
    <property type="entry name" value="bHLH_PAS"/>
    <property type="match status" value="1"/>
</dbReference>
<dbReference type="EMBL" id="CAJPIN010000512">
    <property type="protein sequence ID" value="CAG2053609.1"/>
    <property type="molecule type" value="Genomic_DNA"/>
</dbReference>
<dbReference type="Pfam" id="PF00010">
    <property type="entry name" value="HLH"/>
    <property type="match status" value="1"/>
</dbReference>
<sequence>MLCERHRGPGDFYITLALRFVLRMRTTDRPTKPISNRQMRNQAEKMRRDKLNTYISELATQVPMVAHSPKRTDKISILRLTAAYILMDRRMLIHSRNSGNSLMNSSD</sequence>
<keyword evidence="3" id="KW-1185">Reference proteome</keyword>
<dbReference type="InterPro" id="IPR050933">
    <property type="entry name" value="Circadian_TF"/>
</dbReference>
<dbReference type="Proteomes" id="UP001153148">
    <property type="component" value="Unassembled WGS sequence"/>
</dbReference>
<dbReference type="InterPro" id="IPR011598">
    <property type="entry name" value="bHLH_dom"/>
</dbReference>